<dbReference type="EMBL" id="CP002772">
    <property type="protein sequence ID" value="AEG18061.1"/>
    <property type="molecule type" value="Genomic_DNA"/>
</dbReference>
<evidence type="ECO:0000313" key="9">
    <source>
        <dbReference type="EMBL" id="AEG18061.1"/>
    </source>
</evidence>
<feature type="domain" description="Prepilin type IV endopeptidase peptidase" evidence="7">
    <location>
        <begin position="15"/>
        <end position="137"/>
    </location>
</feature>
<evidence type="ECO:0000256" key="2">
    <source>
        <dbReference type="ARBA" id="ARBA00022475"/>
    </source>
</evidence>
<dbReference type="GO" id="GO:0005886">
    <property type="term" value="C:plasma membrane"/>
    <property type="evidence" value="ECO:0007669"/>
    <property type="project" value="UniProtKB-SubCell"/>
</dbReference>
<keyword evidence="2" id="KW-1003">Cell membrane</keyword>
<dbReference type="InterPro" id="IPR052218">
    <property type="entry name" value="Preflagellin_Peptidase"/>
</dbReference>
<dbReference type="KEGG" id="mew:MSWAN_1040"/>
<dbReference type="PANTHER" id="PTHR36506">
    <property type="entry name" value="PREFLAGELLIN PEPTIDASE"/>
    <property type="match status" value="1"/>
</dbReference>
<feature type="transmembrane region" description="Helical" evidence="6">
    <location>
        <begin position="195"/>
        <end position="214"/>
    </location>
</feature>
<proteinExistence type="predicted"/>
<comment type="subcellular location">
    <subcellularLocation>
        <location evidence="1">Cell membrane</location>
        <topology evidence="1">Multi-pass membrane protein</topology>
    </subcellularLocation>
</comment>
<keyword evidence="3 6" id="KW-0812">Transmembrane</keyword>
<dbReference type="InterPro" id="IPR009639">
    <property type="entry name" value="Pept_A24A_C_arc"/>
</dbReference>
<dbReference type="HOGENOM" id="CLU_716919_0_0_2"/>
<accession>F6D3R7</accession>
<dbReference type="Gene3D" id="1.20.120.1220">
    <property type="match status" value="1"/>
</dbReference>
<evidence type="ECO:0000259" key="8">
    <source>
        <dbReference type="Pfam" id="PF06819"/>
    </source>
</evidence>
<dbReference type="InterPro" id="IPR000045">
    <property type="entry name" value="Prepilin_IV_endopep_pep"/>
</dbReference>
<dbReference type="STRING" id="868131.MSWAN_1040"/>
<feature type="transmembrane region" description="Helical" evidence="6">
    <location>
        <begin position="6"/>
        <end position="25"/>
    </location>
</feature>
<dbReference type="eggNOG" id="arCOG02300">
    <property type="taxonomic scope" value="Archaea"/>
</dbReference>
<evidence type="ECO:0000313" key="10">
    <source>
        <dbReference type="Proteomes" id="UP000009231"/>
    </source>
</evidence>
<keyword evidence="4 6" id="KW-1133">Transmembrane helix</keyword>
<feature type="transmembrane region" description="Helical" evidence="6">
    <location>
        <begin position="170"/>
        <end position="189"/>
    </location>
</feature>
<keyword evidence="10" id="KW-1185">Reference proteome</keyword>
<evidence type="ECO:0000256" key="5">
    <source>
        <dbReference type="ARBA" id="ARBA00023136"/>
    </source>
</evidence>
<evidence type="ECO:0000256" key="3">
    <source>
        <dbReference type="ARBA" id="ARBA00022692"/>
    </source>
</evidence>
<sequence>MMAMIVNIPLICAVIAILACIYASYSDMKNGIIPNKLTFPLIGIGIVLNGIYAFTIGNPLFIVMALIYTAVIFVLGYVFWKFGAWAGGDVKLFTALAALLPFPVTLFNYTILNEQFPVIATYPFPLTLILNSILSIFPFLLIFVFYVAVKTKPHLVGELLSPVKQYKKNIVLSLAITSAVTITFQLTQLLHIQMFQYQILILSFILIYILTLVISKSPNRIKAVIISVVTVFALYEKFEITLMGILFLMISLTVIEIIKKLLTTVSREALQDDYNISELREGMIPAYNLYEKYDKVYTDDKSFLSKFKEAMKTGDVTGLTAPKGKLLISTMAAGLTDKDVELLEDLLNKGKINDSFRVKRGVPFAPSIFIGLLISLFIGDLVFIVEKVLYSIMY</sequence>
<protein>
    <submittedName>
        <fullName evidence="9">Peptidase A24A domain protein</fullName>
    </submittedName>
</protein>
<dbReference type="GO" id="GO:0004190">
    <property type="term" value="F:aspartic-type endopeptidase activity"/>
    <property type="evidence" value="ECO:0007669"/>
    <property type="project" value="InterPro"/>
</dbReference>
<feature type="transmembrane region" description="Helical" evidence="6">
    <location>
        <begin position="124"/>
        <end position="149"/>
    </location>
</feature>
<feature type="transmembrane region" description="Helical" evidence="6">
    <location>
        <begin position="60"/>
        <end position="80"/>
    </location>
</feature>
<feature type="transmembrane region" description="Helical" evidence="6">
    <location>
        <begin position="364"/>
        <end position="385"/>
    </location>
</feature>
<feature type="transmembrane region" description="Helical" evidence="6">
    <location>
        <begin position="241"/>
        <end position="258"/>
    </location>
</feature>
<evidence type="ECO:0000256" key="4">
    <source>
        <dbReference type="ARBA" id="ARBA00022989"/>
    </source>
</evidence>
<dbReference type="PANTHER" id="PTHR36506:SF1">
    <property type="entry name" value="PREFLAGELLIN PEPTIDASE"/>
    <property type="match status" value="1"/>
</dbReference>
<evidence type="ECO:0000256" key="6">
    <source>
        <dbReference type="SAM" id="Phobius"/>
    </source>
</evidence>
<dbReference type="Pfam" id="PF01478">
    <property type="entry name" value="Peptidase_A24"/>
    <property type="match status" value="1"/>
</dbReference>
<reference evidence="9 10" key="1">
    <citation type="journal article" date="2014" name="Int. J. Syst. Evol. Microbiol.">
        <title>Methanobacterium paludis sp. nov. and a novel strain of Methanobacterium lacus isolated from northern peatlands.</title>
        <authorList>
            <person name="Cadillo-Quiroz H."/>
            <person name="Brauer S.L."/>
            <person name="Goodson N."/>
            <person name="Yavitt J.B."/>
            <person name="Zinder S.H."/>
        </authorList>
    </citation>
    <scope>NUCLEOTIDE SEQUENCE [LARGE SCALE GENOMIC DNA]</scope>
    <source>
        <strain evidence="10">DSM 25820 / JCM 18151 / SWAN1</strain>
    </source>
</reference>
<gene>
    <name evidence="9" type="ordered locus">MSWAN_1040</name>
</gene>
<organism evidence="9 10">
    <name type="scientific">Methanobacterium paludis (strain DSM 25820 / JCM 18151 / SWAN1)</name>
    <dbReference type="NCBI Taxonomy" id="868131"/>
    <lineage>
        <taxon>Archaea</taxon>
        <taxon>Methanobacteriati</taxon>
        <taxon>Methanobacteriota</taxon>
        <taxon>Methanomada group</taxon>
        <taxon>Methanobacteria</taxon>
        <taxon>Methanobacteriales</taxon>
        <taxon>Methanobacteriaceae</taxon>
        <taxon>Methanobacterium</taxon>
    </lineage>
</organism>
<evidence type="ECO:0000256" key="1">
    <source>
        <dbReference type="ARBA" id="ARBA00004651"/>
    </source>
</evidence>
<feature type="domain" description="Peptidase A24A-predicted C-terminal archaea" evidence="8">
    <location>
        <begin position="248"/>
        <end position="358"/>
    </location>
</feature>
<dbReference type="AlphaFoldDB" id="F6D3R7"/>
<keyword evidence="5 6" id="KW-0472">Membrane</keyword>
<dbReference type="Pfam" id="PF06819">
    <property type="entry name" value="Arc_PepC"/>
    <property type="match status" value="1"/>
</dbReference>
<feature type="transmembrane region" description="Helical" evidence="6">
    <location>
        <begin position="37"/>
        <end position="54"/>
    </location>
</feature>
<feature type="transmembrane region" description="Helical" evidence="6">
    <location>
        <begin position="92"/>
        <end position="112"/>
    </location>
</feature>
<feature type="transmembrane region" description="Helical" evidence="6">
    <location>
        <begin position="219"/>
        <end position="235"/>
    </location>
</feature>
<dbReference type="Proteomes" id="UP000009231">
    <property type="component" value="Chromosome"/>
</dbReference>
<evidence type="ECO:0000259" key="7">
    <source>
        <dbReference type="Pfam" id="PF01478"/>
    </source>
</evidence>
<name>F6D3R7_METPW</name>